<evidence type="ECO:0000256" key="5">
    <source>
        <dbReference type="ARBA" id="ARBA00022679"/>
    </source>
</evidence>
<dbReference type="GO" id="GO:0006281">
    <property type="term" value="P:DNA repair"/>
    <property type="evidence" value="ECO:0007669"/>
    <property type="project" value="UniProtKB-KW"/>
</dbReference>
<evidence type="ECO:0000313" key="11">
    <source>
        <dbReference type="EMBL" id="GGD24097.1"/>
    </source>
</evidence>
<dbReference type="GO" id="GO:0003908">
    <property type="term" value="F:methylated-DNA-[protein]-cysteine S-methyltransferase activity"/>
    <property type="evidence" value="ECO:0007669"/>
    <property type="project" value="UniProtKB-EC"/>
</dbReference>
<name>A0A916XZS3_9FLAO</name>
<dbReference type="CDD" id="cd06445">
    <property type="entry name" value="ATase"/>
    <property type="match status" value="1"/>
</dbReference>
<comment type="similarity">
    <text evidence="2">Belongs to the MGMT family.</text>
</comment>
<dbReference type="InterPro" id="IPR036388">
    <property type="entry name" value="WH-like_DNA-bd_sf"/>
</dbReference>
<dbReference type="FunFam" id="1.10.10.10:FF:000214">
    <property type="entry name" value="Methylated-DNA--protein-cysteine methyltransferase"/>
    <property type="match status" value="1"/>
</dbReference>
<evidence type="ECO:0000256" key="3">
    <source>
        <dbReference type="ARBA" id="ARBA00011918"/>
    </source>
</evidence>
<dbReference type="AlphaFoldDB" id="A0A916XZS3"/>
<proteinExistence type="inferred from homology"/>
<dbReference type="InterPro" id="IPR008332">
    <property type="entry name" value="MethylG_MeTrfase_N"/>
</dbReference>
<dbReference type="Gene3D" id="3.30.160.70">
    <property type="entry name" value="Methylated DNA-protein cysteine methyltransferase domain"/>
    <property type="match status" value="1"/>
</dbReference>
<dbReference type="EMBL" id="BMFG01000004">
    <property type="protein sequence ID" value="GGD24097.1"/>
    <property type="molecule type" value="Genomic_DNA"/>
</dbReference>
<keyword evidence="12" id="KW-1185">Reference proteome</keyword>
<accession>A0A916XZS3</accession>
<keyword evidence="4 11" id="KW-0489">Methyltransferase</keyword>
<gene>
    <name evidence="11" type="ORF">GCM10011343_12850</name>
</gene>
<evidence type="ECO:0000256" key="8">
    <source>
        <dbReference type="ARBA" id="ARBA00049348"/>
    </source>
</evidence>
<comment type="catalytic activity">
    <reaction evidence="8">
        <text>a 6-O-methyl-2'-deoxyguanosine in DNA + L-cysteinyl-[protein] = S-methyl-L-cysteinyl-[protein] + a 2'-deoxyguanosine in DNA</text>
        <dbReference type="Rhea" id="RHEA:24000"/>
        <dbReference type="Rhea" id="RHEA-COMP:10131"/>
        <dbReference type="Rhea" id="RHEA-COMP:10132"/>
        <dbReference type="Rhea" id="RHEA-COMP:11367"/>
        <dbReference type="Rhea" id="RHEA-COMP:11368"/>
        <dbReference type="ChEBI" id="CHEBI:29950"/>
        <dbReference type="ChEBI" id="CHEBI:82612"/>
        <dbReference type="ChEBI" id="CHEBI:85445"/>
        <dbReference type="ChEBI" id="CHEBI:85448"/>
        <dbReference type="EC" id="2.1.1.63"/>
    </reaction>
</comment>
<dbReference type="PANTHER" id="PTHR10815:SF5">
    <property type="entry name" value="METHYLATED-DNA--PROTEIN-CYSTEINE METHYLTRANSFERASE"/>
    <property type="match status" value="1"/>
</dbReference>
<dbReference type="GO" id="GO:0032259">
    <property type="term" value="P:methylation"/>
    <property type="evidence" value="ECO:0007669"/>
    <property type="project" value="UniProtKB-KW"/>
</dbReference>
<organism evidence="11 12">
    <name type="scientific">Flavobacterium orientale</name>
    <dbReference type="NCBI Taxonomy" id="1756020"/>
    <lineage>
        <taxon>Bacteria</taxon>
        <taxon>Pseudomonadati</taxon>
        <taxon>Bacteroidota</taxon>
        <taxon>Flavobacteriia</taxon>
        <taxon>Flavobacteriales</taxon>
        <taxon>Flavobacteriaceae</taxon>
        <taxon>Flavobacterium</taxon>
    </lineage>
</organism>
<dbReference type="RefSeq" id="WP_229734111.1">
    <property type="nucleotide sequence ID" value="NZ_BMFG01000004.1"/>
</dbReference>
<dbReference type="PANTHER" id="PTHR10815">
    <property type="entry name" value="METHYLATED-DNA--PROTEIN-CYSTEINE METHYLTRANSFERASE"/>
    <property type="match status" value="1"/>
</dbReference>
<keyword evidence="7" id="KW-0234">DNA repair</keyword>
<evidence type="ECO:0000256" key="7">
    <source>
        <dbReference type="ARBA" id="ARBA00023204"/>
    </source>
</evidence>
<keyword evidence="5" id="KW-0808">Transferase</keyword>
<dbReference type="Pfam" id="PF02870">
    <property type="entry name" value="Methyltransf_1N"/>
    <property type="match status" value="1"/>
</dbReference>
<evidence type="ECO:0000259" key="9">
    <source>
        <dbReference type="Pfam" id="PF01035"/>
    </source>
</evidence>
<dbReference type="PROSITE" id="PS00374">
    <property type="entry name" value="MGMT"/>
    <property type="match status" value="1"/>
</dbReference>
<reference evidence="11" key="2">
    <citation type="submission" date="2020-09" db="EMBL/GenBank/DDBJ databases">
        <authorList>
            <person name="Sun Q."/>
            <person name="Zhou Y."/>
        </authorList>
    </citation>
    <scope>NUCLEOTIDE SEQUENCE</scope>
    <source>
        <strain evidence="11">CGMCC 1.12506</strain>
    </source>
</reference>
<keyword evidence="6" id="KW-0227">DNA damage</keyword>
<evidence type="ECO:0000256" key="1">
    <source>
        <dbReference type="ARBA" id="ARBA00001286"/>
    </source>
</evidence>
<comment type="caution">
    <text evidence="11">The sequence shown here is derived from an EMBL/GenBank/DDBJ whole genome shotgun (WGS) entry which is preliminary data.</text>
</comment>
<feature type="domain" description="Methylguanine DNA methyltransferase ribonuclease-like" evidence="10">
    <location>
        <begin position="9"/>
        <end position="84"/>
    </location>
</feature>
<evidence type="ECO:0000256" key="2">
    <source>
        <dbReference type="ARBA" id="ARBA00008711"/>
    </source>
</evidence>
<protein>
    <recommendedName>
        <fullName evidence="3">methylated-DNA--[protein]-cysteine S-methyltransferase</fullName>
        <ecNumber evidence="3">2.1.1.63</ecNumber>
    </recommendedName>
</protein>
<reference evidence="11" key="1">
    <citation type="journal article" date="2014" name="Int. J. Syst. Evol. Microbiol.">
        <title>Complete genome sequence of Corynebacterium casei LMG S-19264T (=DSM 44701T), isolated from a smear-ripened cheese.</title>
        <authorList>
            <consortium name="US DOE Joint Genome Institute (JGI-PGF)"/>
            <person name="Walter F."/>
            <person name="Albersmeier A."/>
            <person name="Kalinowski J."/>
            <person name="Ruckert C."/>
        </authorList>
    </citation>
    <scope>NUCLEOTIDE SEQUENCE</scope>
    <source>
        <strain evidence="11">CGMCC 1.12506</strain>
    </source>
</reference>
<dbReference type="InterPro" id="IPR014048">
    <property type="entry name" value="MethylDNA_cys_MeTrfase_DNA-bd"/>
</dbReference>
<dbReference type="InterPro" id="IPR036631">
    <property type="entry name" value="MGMT_N_sf"/>
</dbReference>
<dbReference type="Pfam" id="PF01035">
    <property type="entry name" value="DNA_binding_1"/>
    <property type="match status" value="1"/>
</dbReference>
<evidence type="ECO:0000259" key="10">
    <source>
        <dbReference type="Pfam" id="PF02870"/>
    </source>
</evidence>
<sequence>MMSNTIAIQYYKSPVGELVLGDFNDQLCLCDWRYRSMRTEVDARIRKGLAAVFEEKPTPLLTETQNQLQAYFDRKLNAFTIPLLLVGTPFQQTVWKALQAVPYGKTQTYMGLSKHLDNPKAIRAVAAANGANAIAILIPCHRIIGSNQELVGYAGGLPAKKKLLALEQGNQLELFDDLNGQSREK</sequence>
<feature type="domain" description="Methylated-DNA-[protein]-cysteine S-methyltransferase DNA binding" evidence="9">
    <location>
        <begin position="89"/>
        <end position="168"/>
    </location>
</feature>
<evidence type="ECO:0000256" key="4">
    <source>
        <dbReference type="ARBA" id="ARBA00022603"/>
    </source>
</evidence>
<dbReference type="Gene3D" id="1.10.10.10">
    <property type="entry name" value="Winged helix-like DNA-binding domain superfamily/Winged helix DNA-binding domain"/>
    <property type="match status" value="1"/>
</dbReference>
<evidence type="ECO:0000256" key="6">
    <source>
        <dbReference type="ARBA" id="ARBA00022763"/>
    </source>
</evidence>
<comment type="catalytic activity">
    <reaction evidence="1">
        <text>a 4-O-methyl-thymidine in DNA + L-cysteinyl-[protein] = a thymidine in DNA + S-methyl-L-cysteinyl-[protein]</text>
        <dbReference type="Rhea" id="RHEA:53428"/>
        <dbReference type="Rhea" id="RHEA-COMP:10131"/>
        <dbReference type="Rhea" id="RHEA-COMP:10132"/>
        <dbReference type="Rhea" id="RHEA-COMP:13555"/>
        <dbReference type="Rhea" id="RHEA-COMP:13556"/>
        <dbReference type="ChEBI" id="CHEBI:29950"/>
        <dbReference type="ChEBI" id="CHEBI:82612"/>
        <dbReference type="ChEBI" id="CHEBI:137386"/>
        <dbReference type="ChEBI" id="CHEBI:137387"/>
        <dbReference type="EC" id="2.1.1.63"/>
    </reaction>
</comment>
<dbReference type="Proteomes" id="UP000625735">
    <property type="component" value="Unassembled WGS sequence"/>
</dbReference>
<dbReference type="NCBIfam" id="TIGR00589">
    <property type="entry name" value="ogt"/>
    <property type="match status" value="1"/>
</dbReference>
<evidence type="ECO:0000313" key="12">
    <source>
        <dbReference type="Proteomes" id="UP000625735"/>
    </source>
</evidence>
<dbReference type="SUPFAM" id="SSF46767">
    <property type="entry name" value="Methylated DNA-protein cysteine methyltransferase, C-terminal domain"/>
    <property type="match status" value="1"/>
</dbReference>
<dbReference type="InterPro" id="IPR036217">
    <property type="entry name" value="MethylDNA_cys_MeTrfase_DNAb"/>
</dbReference>
<dbReference type="InterPro" id="IPR001497">
    <property type="entry name" value="MethylDNA_cys_MeTrfase_AS"/>
</dbReference>
<dbReference type="SUPFAM" id="SSF53155">
    <property type="entry name" value="Methylated DNA-protein cysteine methyltransferase domain"/>
    <property type="match status" value="1"/>
</dbReference>
<dbReference type="EC" id="2.1.1.63" evidence="3"/>